<dbReference type="SUPFAM" id="SSF55874">
    <property type="entry name" value="ATPase domain of HSP90 chaperone/DNA topoisomerase II/histidine kinase"/>
    <property type="match status" value="1"/>
</dbReference>
<dbReference type="Gene3D" id="3.30.450.20">
    <property type="entry name" value="PAS domain"/>
    <property type="match status" value="1"/>
</dbReference>
<evidence type="ECO:0000256" key="11">
    <source>
        <dbReference type="ARBA" id="ARBA00022989"/>
    </source>
</evidence>
<evidence type="ECO:0000256" key="9">
    <source>
        <dbReference type="ARBA" id="ARBA00022777"/>
    </source>
</evidence>
<comment type="caution">
    <text evidence="17">The sequence shown here is derived from an EMBL/GenBank/DDBJ whole genome shotgun (WGS) entry which is preliminary data.</text>
</comment>
<dbReference type="InterPro" id="IPR041328">
    <property type="entry name" value="HisK_sensor"/>
</dbReference>
<accession>A0ABS5MBI9</accession>
<keyword evidence="9" id="KW-0418">Kinase</keyword>
<feature type="transmembrane region" description="Helical" evidence="14">
    <location>
        <begin position="168"/>
        <end position="187"/>
    </location>
</feature>
<dbReference type="PRINTS" id="PR00344">
    <property type="entry name" value="BCTRLSENSOR"/>
</dbReference>
<dbReference type="Pfam" id="PF00989">
    <property type="entry name" value="PAS"/>
    <property type="match status" value="1"/>
</dbReference>
<dbReference type="PROSITE" id="PS50109">
    <property type="entry name" value="HIS_KIN"/>
    <property type="match status" value="1"/>
</dbReference>
<dbReference type="Pfam" id="PF00512">
    <property type="entry name" value="HisKA"/>
    <property type="match status" value="1"/>
</dbReference>
<keyword evidence="6" id="KW-0808">Transferase</keyword>
<name>A0ABS5MBI9_9BACI</name>
<dbReference type="EMBL" id="JAGXBY010000002">
    <property type="protein sequence ID" value="MBS3679686.1"/>
    <property type="molecule type" value="Genomic_DNA"/>
</dbReference>
<evidence type="ECO:0000256" key="12">
    <source>
        <dbReference type="ARBA" id="ARBA00023012"/>
    </source>
</evidence>
<dbReference type="SMART" id="SM00388">
    <property type="entry name" value="HisKA"/>
    <property type="match status" value="1"/>
</dbReference>
<keyword evidence="7 14" id="KW-0812">Transmembrane</keyword>
<evidence type="ECO:0000313" key="17">
    <source>
        <dbReference type="EMBL" id="MBS3679686.1"/>
    </source>
</evidence>
<evidence type="ECO:0000256" key="5">
    <source>
        <dbReference type="ARBA" id="ARBA00022553"/>
    </source>
</evidence>
<dbReference type="PROSITE" id="PS50885">
    <property type="entry name" value="HAMP"/>
    <property type="match status" value="1"/>
</dbReference>
<dbReference type="Gene3D" id="1.10.8.500">
    <property type="entry name" value="HAMP domain in histidine kinase"/>
    <property type="match status" value="1"/>
</dbReference>
<dbReference type="PANTHER" id="PTHR42878:SF3">
    <property type="entry name" value="HISTIDINE PROTEIN KINASE SAES"/>
    <property type="match status" value="1"/>
</dbReference>
<feature type="transmembrane region" description="Helical" evidence="14">
    <location>
        <begin position="6"/>
        <end position="30"/>
    </location>
</feature>
<dbReference type="Gene3D" id="1.10.287.130">
    <property type="match status" value="1"/>
</dbReference>
<keyword evidence="10" id="KW-0067">ATP-binding</keyword>
<dbReference type="PANTHER" id="PTHR42878">
    <property type="entry name" value="TWO-COMPONENT HISTIDINE KINASE"/>
    <property type="match status" value="1"/>
</dbReference>
<dbReference type="CDD" id="cd00082">
    <property type="entry name" value="HisKA"/>
    <property type="match status" value="1"/>
</dbReference>
<dbReference type="InterPro" id="IPR003594">
    <property type="entry name" value="HATPase_dom"/>
</dbReference>
<dbReference type="SUPFAM" id="SSF158472">
    <property type="entry name" value="HAMP domain-like"/>
    <property type="match status" value="1"/>
</dbReference>
<sequence>MFWRSVVGKLAVTILLLVSFVLFVLTIFLLEFFENFHIQEAEEALLQTATKVSVMVENHEDKSLIYETTERVKDPSSKVIILFSEGDYWSSETDDIHLSSLRDDWLIEQSDVAGIKADDDNNNDEIEVSDDEPGIMLVGKTVPNTDDVVLVYQSLAIVDRTKAETTKIILGAAAVAIILTTIFAFFLSTRITSPLIKMREAAFDLTRGEFNTKVPILTHDEIGELAMAFNHMGRQLKFHINALRQEKEQLSSIVNSMADGVITLSRSGEIIATNQPAERFIEDWYFEKSLQSDTESRKLPKELLDTLQQVIEGEKEVIEEITLQGRTWVMIMTPLYDQAYIRGAVAVIRDMTEERRLDKLRKDFIANVSHELRTPISMLQGYSEAIVDDIAETKEEKNELAQIIYEESLRLSRLVNELLDMASMEAGHLTLKKEKVDITPYIERIFRKFQGIAAENQIEMSLAKDIQEAQAYFDPDRIEQVFTNLIDNAIRHTSEGGFVKVSVSNDDIGLSVSVEDSGSGIPEEDLPFVFERFYKADKSRTRNKHVKGTGLGLSIAKNIVKSHKGTITVKSKLDIGTTFNFMIPKEEDI</sequence>
<evidence type="ECO:0000256" key="8">
    <source>
        <dbReference type="ARBA" id="ARBA00022741"/>
    </source>
</evidence>
<keyword evidence="12" id="KW-0902">Two-component regulatory system</keyword>
<dbReference type="Gene3D" id="3.30.565.10">
    <property type="entry name" value="Histidine kinase-like ATPase, C-terminal domain"/>
    <property type="match status" value="1"/>
</dbReference>
<reference evidence="17 18" key="1">
    <citation type="submission" date="2021-05" db="EMBL/GenBank/DDBJ databases">
        <title>Ornithinibacillus massiliensis sp. nov.</title>
        <authorList>
            <person name="Iwaza R."/>
            <person name="Lagier J.-C."/>
            <person name="Raoult D."/>
        </authorList>
    </citation>
    <scope>NUCLEOTIDE SEQUENCE [LARGE SCALE GENOMIC DNA]</scope>
    <source>
        <strain evidence="17 18">Marseille-P3601</strain>
    </source>
</reference>
<dbReference type="SUPFAM" id="SSF47384">
    <property type="entry name" value="Homodimeric domain of signal transducing histidine kinase"/>
    <property type="match status" value="1"/>
</dbReference>
<dbReference type="CDD" id="cd06225">
    <property type="entry name" value="HAMP"/>
    <property type="match status" value="1"/>
</dbReference>
<keyword evidence="8" id="KW-0547">Nucleotide-binding</keyword>
<evidence type="ECO:0000256" key="13">
    <source>
        <dbReference type="ARBA" id="ARBA00023136"/>
    </source>
</evidence>
<evidence type="ECO:0000256" key="10">
    <source>
        <dbReference type="ARBA" id="ARBA00022840"/>
    </source>
</evidence>
<keyword evidence="5" id="KW-0597">Phosphoprotein</keyword>
<evidence type="ECO:0000313" key="18">
    <source>
        <dbReference type="Proteomes" id="UP000681870"/>
    </source>
</evidence>
<dbReference type="InterPro" id="IPR035965">
    <property type="entry name" value="PAS-like_dom_sf"/>
</dbReference>
<protein>
    <recommendedName>
        <fullName evidence="3">histidine kinase</fullName>
        <ecNumber evidence="3">2.7.13.3</ecNumber>
    </recommendedName>
</protein>
<dbReference type="SMART" id="SM00304">
    <property type="entry name" value="HAMP"/>
    <property type="match status" value="1"/>
</dbReference>
<dbReference type="Pfam" id="PF00672">
    <property type="entry name" value="HAMP"/>
    <property type="match status" value="1"/>
</dbReference>
<feature type="domain" description="HAMP" evidence="16">
    <location>
        <begin position="189"/>
        <end position="241"/>
    </location>
</feature>
<keyword evidence="13 14" id="KW-0472">Membrane</keyword>
<keyword evidence="4" id="KW-1003">Cell membrane</keyword>
<evidence type="ECO:0000259" key="15">
    <source>
        <dbReference type="PROSITE" id="PS50109"/>
    </source>
</evidence>
<evidence type="ECO:0000259" key="16">
    <source>
        <dbReference type="PROSITE" id="PS50885"/>
    </source>
</evidence>
<dbReference type="InterPro" id="IPR036890">
    <property type="entry name" value="HATPase_C_sf"/>
</dbReference>
<dbReference type="InterPro" id="IPR036097">
    <property type="entry name" value="HisK_dim/P_sf"/>
</dbReference>
<comment type="subcellular location">
    <subcellularLocation>
        <location evidence="2">Cell membrane</location>
        <topology evidence="2">Multi-pass membrane protein</topology>
    </subcellularLocation>
</comment>
<dbReference type="InterPro" id="IPR005467">
    <property type="entry name" value="His_kinase_dom"/>
</dbReference>
<evidence type="ECO:0000256" key="4">
    <source>
        <dbReference type="ARBA" id="ARBA00022475"/>
    </source>
</evidence>
<evidence type="ECO:0000256" key="1">
    <source>
        <dbReference type="ARBA" id="ARBA00000085"/>
    </source>
</evidence>
<evidence type="ECO:0000256" key="3">
    <source>
        <dbReference type="ARBA" id="ARBA00012438"/>
    </source>
</evidence>
<dbReference type="InterPro" id="IPR013767">
    <property type="entry name" value="PAS_fold"/>
</dbReference>
<evidence type="ECO:0000256" key="7">
    <source>
        <dbReference type="ARBA" id="ARBA00022692"/>
    </source>
</evidence>
<dbReference type="SMART" id="SM00387">
    <property type="entry name" value="HATPase_c"/>
    <property type="match status" value="1"/>
</dbReference>
<organism evidence="17 18">
    <name type="scientific">Ornithinibacillus massiliensis</name>
    <dbReference type="NCBI Taxonomy" id="1944633"/>
    <lineage>
        <taxon>Bacteria</taxon>
        <taxon>Bacillati</taxon>
        <taxon>Bacillota</taxon>
        <taxon>Bacilli</taxon>
        <taxon>Bacillales</taxon>
        <taxon>Bacillaceae</taxon>
        <taxon>Ornithinibacillus</taxon>
    </lineage>
</organism>
<keyword evidence="18" id="KW-1185">Reference proteome</keyword>
<feature type="domain" description="Histidine kinase" evidence="15">
    <location>
        <begin position="367"/>
        <end position="587"/>
    </location>
</feature>
<dbReference type="Pfam" id="PF18698">
    <property type="entry name" value="HisK_sensor"/>
    <property type="match status" value="1"/>
</dbReference>
<keyword evidence="11 14" id="KW-1133">Transmembrane helix</keyword>
<evidence type="ECO:0000256" key="14">
    <source>
        <dbReference type="SAM" id="Phobius"/>
    </source>
</evidence>
<dbReference type="RefSeq" id="WP_211741332.1">
    <property type="nucleotide sequence ID" value="NZ_JAGXBY010000002.1"/>
</dbReference>
<evidence type="ECO:0000256" key="6">
    <source>
        <dbReference type="ARBA" id="ARBA00022679"/>
    </source>
</evidence>
<dbReference type="InterPro" id="IPR003660">
    <property type="entry name" value="HAMP_dom"/>
</dbReference>
<dbReference type="InterPro" id="IPR003661">
    <property type="entry name" value="HisK_dim/P_dom"/>
</dbReference>
<dbReference type="EC" id="2.7.13.3" evidence="3"/>
<gene>
    <name evidence="17" type="ORF">KGF86_05610</name>
</gene>
<dbReference type="InterPro" id="IPR004358">
    <property type="entry name" value="Sig_transdc_His_kin-like_C"/>
</dbReference>
<dbReference type="SUPFAM" id="SSF55785">
    <property type="entry name" value="PYP-like sensor domain (PAS domain)"/>
    <property type="match status" value="1"/>
</dbReference>
<evidence type="ECO:0000256" key="2">
    <source>
        <dbReference type="ARBA" id="ARBA00004651"/>
    </source>
</evidence>
<proteinExistence type="predicted"/>
<dbReference type="Proteomes" id="UP000681870">
    <property type="component" value="Unassembled WGS sequence"/>
</dbReference>
<comment type="catalytic activity">
    <reaction evidence="1">
        <text>ATP + protein L-histidine = ADP + protein N-phospho-L-histidine.</text>
        <dbReference type="EC" id="2.7.13.3"/>
    </reaction>
</comment>
<dbReference type="Pfam" id="PF02518">
    <property type="entry name" value="HATPase_c"/>
    <property type="match status" value="1"/>
</dbReference>
<dbReference type="CDD" id="cd00075">
    <property type="entry name" value="HATPase"/>
    <property type="match status" value="1"/>
</dbReference>
<dbReference type="InterPro" id="IPR050351">
    <property type="entry name" value="BphY/WalK/GraS-like"/>
</dbReference>